<reference evidence="2" key="1">
    <citation type="submission" date="2022-04" db="EMBL/GenBank/DDBJ databases">
        <title>Carnegiea gigantea Genome sequencing and assembly v2.</title>
        <authorList>
            <person name="Copetti D."/>
            <person name="Sanderson M.J."/>
            <person name="Burquez A."/>
            <person name="Wojciechowski M.F."/>
        </authorList>
    </citation>
    <scope>NUCLEOTIDE SEQUENCE</scope>
    <source>
        <strain evidence="2">SGP5-SGP5p</strain>
        <tissue evidence="2">Aerial part</tissue>
    </source>
</reference>
<sequence length="279" mass="31095">MAREKKKKGEQQEQQGELNPEAEERKRLKKFAYSNNILSEAPANGFNPLTPSKTVVKHHGKDILKKSQRKNRYLFSFSGLLGPISGGKIGELADLGSKNPVLYLDFPQGRVKLFGTIVYPKNRYLTLQFSRGGKNVMCEDCFDTVIVFSDACWVGRKEDNPDEARLDFPKEIFQGNHSEVDFQGGAGAGAMRNKDVKKVIMKNTDEESLPESPLDDMETESSEGTQNTRDMTNITPVRHSERTAGKKFRFAEASSEDDSAETVSDMSGGENEEATNILT</sequence>
<dbReference type="OrthoDB" id="568248at2759"/>
<feature type="compositionally biased region" description="Polar residues" evidence="1">
    <location>
        <begin position="222"/>
        <end position="235"/>
    </location>
</feature>
<accession>A0A9Q1KL29</accession>
<evidence type="ECO:0000313" key="3">
    <source>
        <dbReference type="Proteomes" id="UP001153076"/>
    </source>
</evidence>
<dbReference type="InterPro" id="IPR038859">
    <property type="entry name" value="RHL1"/>
</dbReference>
<evidence type="ECO:0000313" key="2">
    <source>
        <dbReference type="EMBL" id="KAJ8444910.1"/>
    </source>
</evidence>
<dbReference type="GO" id="GO:0042023">
    <property type="term" value="P:DNA endoreduplication"/>
    <property type="evidence" value="ECO:0007669"/>
    <property type="project" value="InterPro"/>
</dbReference>
<comment type="caution">
    <text evidence="2">The sequence shown here is derived from an EMBL/GenBank/DDBJ whole genome shotgun (WGS) entry which is preliminary data.</text>
</comment>
<gene>
    <name evidence="2" type="ORF">Cgig2_015256</name>
</gene>
<evidence type="ECO:0008006" key="4">
    <source>
        <dbReference type="Google" id="ProtNLM"/>
    </source>
</evidence>
<organism evidence="2 3">
    <name type="scientific">Carnegiea gigantea</name>
    <dbReference type="NCBI Taxonomy" id="171969"/>
    <lineage>
        <taxon>Eukaryota</taxon>
        <taxon>Viridiplantae</taxon>
        <taxon>Streptophyta</taxon>
        <taxon>Embryophyta</taxon>
        <taxon>Tracheophyta</taxon>
        <taxon>Spermatophyta</taxon>
        <taxon>Magnoliopsida</taxon>
        <taxon>eudicotyledons</taxon>
        <taxon>Gunneridae</taxon>
        <taxon>Pentapetalae</taxon>
        <taxon>Caryophyllales</taxon>
        <taxon>Cactineae</taxon>
        <taxon>Cactaceae</taxon>
        <taxon>Cactoideae</taxon>
        <taxon>Echinocereeae</taxon>
        <taxon>Carnegiea</taxon>
    </lineage>
</organism>
<dbReference type="PANTHER" id="PTHR35698:SF2">
    <property type="entry name" value="DNA-BINDING PROTEIN RHL1"/>
    <property type="match status" value="1"/>
</dbReference>
<dbReference type="Proteomes" id="UP001153076">
    <property type="component" value="Unassembled WGS sequence"/>
</dbReference>
<name>A0A9Q1KL29_9CARY</name>
<dbReference type="PANTHER" id="PTHR35698">
    <property type="entry name" value="DNA-BINDING PROTEIN RHL1"/>
    <property type="match status" value="1"/>
</dbReference>
<proteinExistence type="predicted"/>
<dbReference type="EMBL" id="JAKOGI010000083">
    <property type="protein sequence ID" value="KAJ8444910.1"/>
    <property type="molecule type" value="Genomic_DNA"/>
</dbReference>
<evidence type="ECO:0000256" key="1">
    <source>
        <dbReference type="SAM" id="MobiDB-lite"/>
    </source>
</evidence>
<dbReference type="AlphaFoldDB" id="A0A9Q1KL29"/>
<feature type="compositionally biased region" description="Acidic residues" evidence="1">
    <location>
        <begin position="206"/>
        <end position="221"/>
    </location>
</feature>
<protein>
    <recommendedName>
        <fullName evidence="4">DNA-binding protein RHL1</fullName>
    </recommendedName>
</protein>
<feature type="region of interest" description="Disordered" evidence="1">
    <location>
        <begin position="1"/>
        <end position="25"/>
    </location>
</feature>
<dbReference type="GO" id="GO:0003677">
    <property type="term" value="F:DNA binding"/>
    <property type="evidence" value="ECO:0007669"/>
    <property type="project" value="InterPro"/>
</dbReference>
<feature type="region of interest" description="Disordered" evidence="1">
    <location>
        <begin position="204"/>
        <end position="279"/>
    </location>
</feature>
<keyword evidence="3" id="KW-1185">Reference proteome</keyword>
<feature type="compositionally biased region" description="Basic and acidic residues" evidence="1">
    <location>
        <begin position="1"/>
        <end position="11"/>
    </location>
</feature>